<dbReference type="Proteomes" id="UP000218418">
    <property type="component" value="Chromosome"/>
</dbReference>
<evidence type="ECO:0008006" key="4">
    <source>
        <dbReference type="Google" id="ProtNLM"/>
    </source>
</evidence>
<reference evidence="2 3" key="1">
    <citation type="submission" date="2017-06" db="EMBL/GenBank/DDBJ databases">
        <title>Genome sequencing of cyanobaciteial culture collection at National Institute for Environmental Studies (NIES).</title>
        <authorList>
            <person name="Hirose Y."/>
            <person name="Shimura Y."/>
            <person name="Fujisawa T."/>
            <person name="Nakamura Y."/>
            <person name="Kawachi M."/>
        </authorList>
    </citation>
    <scope>NUCLEOTIDE SEQUENCE [LARGE SCALE GENOMIC DNA]</scope>
    <source>
        <strain evidence="2 3">NIES-267</strain>
    </source>
</reference>
<evidence type="ECO:0000256" key="1">
    <source>
        <dbReference type="SAM" id="Coils"/>
    </source>
</evidence>
<evidence type="ECO:0000313" key="2">
    <source>
        <dbReference type="EMBL" id="BAY81903.1"/>
    </source>
</evidence>
<dbReference type="OrthoDB" id="5623405at2"/>
<name>A0A1Z4LKY6_9CYAN</name>
<accession>A0A1Z4LKY6</accession>
<gene>
    <name evidence="2" type="ORF">NIES267_13810</name>
</gene>
<evidence type="ECO:0000313" key="3">
    <source>
        <dbReference type="Proteomes" id="UP000218418"/>
    </source>
</evidence>
<protein>
    <recommendedName>
        <fullName evidence="4">Chromosome partition protein Smc</fullName>
    </recommendedName>
</protein>
<dbReference type="AlphaFoldDB" id="A0A1Z4LKY6"/>
<proteinExistence type="predicted"/>
<dbReference type="EMBL" id="AP018227">
    <property type="protein sequence ID" value="BAY81903.1"/>
    <property type="molecule type" value="Genomic_DNA"/>
</dbReference>
<sequence>MKPLEEDNNNVSLETGQMVSNRDINKPVGYRNPEIHENNSLSKVRDILVGSQMRELDKKFARLEERLVKECNDLRNETRKRLDILENYIKEEADSLSSRAKNEQVKRNEAVKAINEEQRKLAESLEQKMGEIDEQASRTQRELRQQIFSQSQTLHDDIRQKYEEILALLERETYELKNEKTDRNQLAALFSELALRLNSQ</sequence>
<keyword evidence="1" id="KW-0175">Coiled coil</keyword>
<keyword evidence="3" id="KW-1185">Reference proteome</keyword>
<organism evidence="2 3">
    <name type="scientific">Calothrix parasitica NIES-267</name>
    <dbReference type="NCBI Taxonomy" id="1973488"/>
    <lineage>
        <taxon>Bacteria</taxon>
        <taxon>Bacillati</taxon>
        <taxon>Cyanobacteriota</taxon>
        <taxon>Cyanophyceae</taxon>
        <taxon>Nostocales</taxon>
        <taxon>Calotrichaceae</taxon>
        <taxon>Calothrix</taxon>
    </lineage>
</organism>
<feature type="coiled-coil region" evidence="1">
    <location>
        <begin position="53"/>
        <end position="179"/>
    </location>
</feature>